<proteinExistence type="predicted"/>
<gene>
    <name evidence="4" type="ORF">KD144_00885</name>
</gene>
<dbReference type="SMART" id="SM00530">
    <property type="entry name" value="HTH_XRE"/>
    <property type="match status" value="1"/>
</dbReference>
<feature type="compositionally biased region" description="Basic and acidic residues" evidence="1">
    <location>
        <begin position="194"/>
        <end position="203"/>
    </location>
</feature>
<dbReference type="Pfam" id="PF13413">
    <property type="entry name" value="HTH_25"/>
    <property type="match status" value="1"/>
</dbReference>
<dbReference type="Pfam" id="PF13464">
    <property type="entry name" value="RodZ_C"/>
    <property type="match status" value="1"/>
</dbReference>
<evidence type="ECO:0000256" key="1">
    <source>
        <dbReference type="SAM" id="MobiDB-lite"/>
    </source>
</evidence>
<dbReference type="InterPro" id="IPR001387">
    <property type="entry name" value="Cro/C1-type_HTH"/>
</dbReference>
<dbReference type="GO" id="GO:0003677">
    <property type="term" value="F:DNA binding"/>
    <property type="evidence" value="ECO:0007669"/>
    <property type="project" value="InterPro"/>
</dbReference>
<feature type="region of interest" description="Disordered" evidence="1">
    <location>
        <begin position="166"/>
        <end position="205"/>
    </location>
</feature>
<dbReference type="PROSITE" id="PS50943">
    <property type="entry name" value="HTH_CROC1"/>
    <property type="match status" value="1"/>
</dbReference>
<feature type="domain" description="HTH cro/C1-type" evidence="3">
    <location>
        <begin position="18"/>
        <end position="52"/>
    </location>
</feature>
<dbReference type="InterPro" id="IPR050400">
    <property type="entry name" value="Bact_Cytoskel_RodZ"/>
</dbReference>
<evidence type="ECO:0000259" key="3">
    <source>
        <dbReference type="PROSITE" id="PS50943"/>
    </source>
</evidence>
<dbReference type="AlphaFoldDB" id="A0A941GGF6"/>
<accession>A0A941GGF6</accession>
<keyword evidence="2" id="KW-0812">Transmembrane</keyword>
<dbReference type="InterPro" id="IPR025194">
    <property type="entry name" value="RodZ-like_C"/>
</dbReference>
<dbReference type="EMBL" id="JAGTPX010000001">
    <property type="protein sequence ID" value="MBR8668078.1"/>
    <property type="molecule type" value="Genomic_DNA"/>
</dbReference>
<feature type="compositionally biased region" description="Basic and acidic residues" evidence="1">
    <location>
        <begin position="166"/>
        <end position="182"/>
    </location>
</feature>
<keyword evidence="2" id="KW-1133">Transmembrane helix</keyword>
<keyword evidence="2" id="KW-0472">Membrane</keyword>
<feature type="compositionally biased region" description="Acidic residues" evidence="1">
    <location>
        <begin position="183"/>
        <end position="193"/>
    </location>
</feature>
<evidence type="ECO:0000313" key="4">
    <source>
        <dbReference type="EMBL" id="MBR8668078.1"/>
    </source>
</evidence>
<dbReference type="PANTHER" id="PTHR34475">
    <property type="match status" value="1"/>
</dbReference>
<reference evidence="4" key="1">
    <citation type="submission" date="2021-04" db="EMBL/GenBank/DDBJ databases">
        <title>Genomic analysis of electroactive and textile dye degrading Bacillus circulans strain: DC10 isolated from constructed wetland-microbial fuel cells treating textile dye wastewaters.</title>
        <authorList>
            <person name="Patel D.U."/>
            <person name="Desai C.R."/>
        </authorList>
    </citation>
    <scope>NUCLEOTIDE SEQUENCE</scope>
    <source>
        <strain evidence="4">DC10</strain>
    </source>
</reference>
<dbReference type="SUPFAM" id="SSF47413">
    <property type="entry name" value="lambda repressor-like DNA-binding domains"/>
    <property type="match status" value="1"/>
</dbReference>
<dbReference type="CDD" id="cd00093">
    <property type="entry name" value="HTH_XRE"/>
    <property type="match status" value="1"/>
</dbReference>
<feature type="transmembrane region" description="Helical" evidence="2">
    <location>
        <begin position="114"/>
        <end position="138"/>
    </location>
</feature>
<dbReference type="Gene3D" id="1.10.260.40">
    <property type="entry name" value="lambda repressor-like DNA-binding domains"/>
    <property type="match status" value="1"/>
</dbReference>
<comment type="caution">
    <text evidence="4">The sequence shown here is derived from an EMBL/GenBank/DDBJ whole genome shotgun (WGS) entry which is preliminary data.</text>
</comment>
<organism evidence="4">
    <name type="scientific">Niallia circulans</name>
    <name type="common">Bacillus circulans</name>
    <dbReference type="NCBI Taxonomy" id="1397"/>
    <lineage>
        <taxon>Bacteria</taxon>
        <taxon>Bacillati</taxon>
        <taxon>Bacillota</taxon>
        <taxon>Bacilli</taxon>
        <taxon>Bacillales</taxon>
        <taxon>Bacillaceae</taxon>
        <taxon>Niallia</taxon>
    </lineage>
</organism>
<dbReference type="InterPro" id="IPR010982">
    <property type="entry name" value="Lambda_DNA-bd_dom_sf"/>
</dbReference>
<sequence>MIFSKLEGVILSELGNRLKEAREAKGLTLEELQEITKIQVRYLVGIEEGNYSMMPGKFYTRAFIKQYAEAVDLVPEELFEEYKDEVPTTVNDELPQNLSRVNSRRSLDGGSSKVFDILPTILIAILVLAVVFLVWYFVFAKDSNPEKQSNNTGEQNSVYMRSDALEEKEKEKANEDANKDEEKVIEEEEEKVEEETPKQEITKQDTVGRTTTYEVKNAEKFVVKLVATGKVWVDIQNGKNYSFFQGIIEKGGSESKEVDLSKETEAHIIIGNSQVDVFVNDEKLELGDSSSRQDLVIKYLKEE</sequence>
<evidence type="ECO:0000256" key="2">
    <source>
        <dbReference type="SAM" id="Phobius"/>
    </source>
</evidence>
<dbReference type="PANTHER" id="PTHR34475:SF1">
    <property type="entry name" value="CYTOSKELETON PROTEIN RODZ"/>
    <property type="match status" value="1"/>
</dbReference>
<protein>
    <submittedName>
        <fullName evidence="4">Helix-turn-helix domain-containing protein</fullName>
    </submittedName>
</protein>
<name>A0A941GGF6_NIACI</name>